<name>A0A165K5Z4_EXIGL</name>
<proteinExistence type="predicted"/>
<dbReference type="EMBL" id="KV425950">
    <property type="protein sequence ID" value="KZV95846.1"/>
    <property type="molecule type" value="Genomic_DNA"/>
</dbReference>
<sequence length="298" mass="33802">MSRGDKLLPVWIEAEHAAAANPDTQQILAAMRRRAHIDFMSTENLPLVPTFIPGPLSSAFNHPYASGGSRWSRLYYYIYSRISSRIATIWTLREMAKYRSWPPMHPPLSTRTAVMDGLFLGSTSEKRWLADVRRAVLQVYTKLGEAVAMGDRNAIRKLAGGEYAKTSLGRVPGQGVKYAWRIDRQVKPVKCLSWRAIPYDVEHQEMPEPGAEVNGFLIQAVFRFDTIQSLQPTTLRGPANPVPPTHVVEYLILEKRNWLPLEGWKIVGQTKPGVWIGSEVAMKQIWPDRPQKKEKEKA</sequence>
<reference evidence="1 2" key="1">
    <citation type="journal article" date="2016" name="Mol. Biol. Evol.">
        <title>Comparative Genomics of Early-Diverging Mushroom-Forming Fungi Provides Insights into the Origins of Lignocellulose Decay Capabilities.</title>
        <authorList>
            <person name="Nagy L.G."/>
            <person name="Riley R."/>
            <person name="Tritt A."/>
            <person name="Adam C."/>
            <person name="Daum C."/>
            <person name="Floudas D."/>
            <person name="Sun H."/>
            <person name="Yadav J.S."/>
            <person name="Pangilinan J."/>
            <person name="Larsson K.H."/>
            <person name="Matsuura K."/>
            <person name="Barry K."/>
            <person name="Labutti K."/>
            <person name="Kuo R."/>
            <person name="Ohm R.A."/>
            <person name="Bhattacharya S.S."/>
            <person name="Shirouzu T."/>
            <person name="Yoshinaga Y."/>
            <person name="Martin F.M."/>
            <person name="Grigoriev I.V."/>
            <person name="Hibbett D.S."/>
        </authorList>
    </citation>
    <scope>NUCLEOTIDE SEQUENCE [LARGE SCALE GENOMIC DNA]</scope>
    <source>
        <strain evidence="1 2">HHB12029</strain>
    </source>
</reference>
<protein>
    <recommendedName>
        <fullName evidence="3">Tim44-like domain-containing protein</fullName>
    </recommendedName>
</protein>
<dbReference type="OrthoDB" id="19619at2759"/>
<evidence type="ECO:0000313" key="1">
    <source>
        <dbReference type="EMBL" id="KZV95846.1"/>
    </source>
</evidence>
<dbReference type="Proteomes" id="UP000077266">
    <property type="component" value="Unassembled WGS sequence"/>
</dbReference>
<organism evidence="1 2">
    <name type="scientific">Exidia glandulosa HHB12029</name>
    <dbReference type="NCBI Taxonomy" id="1314781"/>
    <lineage>
        <taxon>Eukaryota</taxon>
        <taxon>Fungi</taxon>
        <taxon>Dikarya</taxon>
        <taxon>Basidiomycota</taxon>
        <taxon>Agaricomycotina</taxon>
        <taxon>Agaricomycetes</taxon>
        <taxon>Auriculariales</taxon>
        <taxon>Exidiaceae</taxon>
        <taxon>Exidia</taxon>
    </lineage>
</organism>
<keyword evidence="2" id="KW-1185">Reference proteome</keyword>
<dbReference type="STRING" id="1314781.A0A165K5Z4"/>
<evidence type="ECO:0008006" key="3">
    <source>
        <dbReference type="Google" id="ProtNLM"/>
    </source>
</evidence>
<dbReference type="InParanoid" id="A0A165K5Z4"/>
<dbReference type="AlphaFoldDB" id="A0A165K5Z4"/>
<evidence type="ECO:0000313" key="2">
    <source>
        <dbReference type="Proteomes" id="UP000077266"/>
    </source>
</evidence>
<gene>
    <name evidence="1" type="ORF">EXIGLDRAFT_734337</name>
</gene>
<accession>A0A165K5Z4</accession>
<dbReference type="Gene3D" id="3.10.450.240">
    <property type="match status" value="1"/>
</dbReference>